<dbReference type="PANTHER" id="PTHR16105">
    <property type="entry name" value="RNA-BINDING REGION-CONTAINING PROTEIN 3"/>
    <property type="match status" value="1"/>
</dbReference>
<dbReference type="SMART" id="SM00360">
    <property type="entry name" value="RRM"/>
    <property type="match status" value="1"/>
</dbReference>
<dbReference type="PROSITE" id="PS50102">
    <property type="entry name" value="RRM"/>
    <property type="match status" value="1"/>
</dbReference>
<dbReference type="Proteomes" id="UP000695000">
    <property type="component" value="Unplaced"/>
</dbReference>
<name>A0ABM1M511_NICVS</name>
<dbReference type="RefSeq" id="XP_017769661.1">
    <property type="nucleotide sequence ID" value="XM_017914172.1"/>
</dbReference>
<dbReference type="Gene3D" id="3.30.70.330">
    <property type="match status" value="1"/>
</dbReference>
<dbReference type="PANTHER" id="PTHR16105:SF0">
    <property type="entry name" value="RNA-BINDING REGION-CONTAINING PROTEIN 3"/>
    <property type="match status" value="1"/>
</dbReference>
<dbReference type="InterPro" id="IPR012677">
    <property type="entry name" value="Nucleotide-bd_a/b_plait_sf"/>
</dbReference>
<feature type="compositionally biased region" description="Basic and acidic residues" evidence="3">
    <location>
        <begin position="9"/>
        <end position="23"/>
    </location>
</feature>
<evidence type="ECO:0000256" key="1">
    <source>
        <dbReference type="ARBA" id="ARBA00022884"/>
    </source>
</evidence>
<evidence type="ECO:0000259" key="4">
    <source>
        <dbReference type="PROSITE" id="PS50102"/>
    </source>
</evidence>
<dbReference type="InterPro" id="IPR000504">
    <property type="entry name" value="RRM_dom"/>
</dbReference>
<dbReference type="GeneID" id="108557586"/>
<evidence type="ECO:0000313" key="6">
    <source>
        <dbReference type="RefSeq" id="XP_017769661.1"/>
    </source>
</evidence>
<protein>
    <submittedName>
        <fullName evidence="6">RNA-binding protein 41-like</fullName>
    </submittedName>
</protein>
<sequence>MASFHKRKRLEEFQPPEKEGPSEREILVKQLATKQQNKNIKLKDELLKEKCFIKSRELLPLTNFHAGANNLKGFQDIGEQVKRLEELKHKGLSDEDVKLYLNYQNGIEHVFETYKNYEKSHLMNRIESIVKIVNEDKATIDSNESRIPHPLDNFSEYEKNFMKKINESTEIDVKHIRKKARKLGNRLNNVESRSVESKSCNNEYCGKSKWDVKEIETVNPKIIEKKIYTCMKQQLYTIKNNEIVTVEEAKLVDISDEQLSLEDIKKLAKFLNYAEGEENNILYVKNLQNQIKEKHLLGLFQSNKEVSVKLLDGRMKGQAFITFSDIPTAKAALVKHNGRLINGKPIIIQFGKRKK</sequence>
<evidence type="ECO:0000256" key="2">
    <source>
        <dbReference type="PROSITE-ProRule" id="PRU00176"/>
    </source>
</evidence>
<proteinExistence type="predicted"/>
<organism evidence="5 6">
    <name type="scientific">Nicrophorus vespilloides</name>
    <name type="common">Boreal carrion beetle</name>
    <dbReference type="NCBI Taxonomy" id="110193"/>
    <lineage>
        <taxon>Eukaryota</taxon>
        <taxon>Metazoa</taxon>
        <taxon>Ecdysozoa</taxon>
        <taxon>Arthropoda</taxon>
        <taxon>Hexapoda</taxon>
        <taxon>Insecta</taxon>
        <taxon>Pterygota</taxon>
        <taxon>Neoptera</taxon>
        <taxon>Endopterygota</taxon>
        <taxon>Coleoptera</taxon>
        <taxon>Polyphaga</taxon>
        <taxon>Staphyliniformia</taxon>
        <taxon>Silphidae</taxon>
        <taxon>Nicrophorinae</taxon>
        <taxon>Nicrophorus</taxon>
    </lineage>
</organism>
<dbReference type="InterPro" id="IPR035979">
    <property type="entry name" value="RBD_domain_sf"/>
</dbReference>
<gene>
    <name evidence="6" type="primary">LOC108557586</name>
</gene>
<evidence type="ECO:0000256" key="3">
    <source>
        <dbReference type="SAM" id="MobiDB-lite"/>
    </source>
</evidence>
<feature type="domain" description="RRM" evidence="4">
    <location>
        <begin position="280"/>
        <end position="353"/>
    </location>
</feature>
<reference evidence="6" key="1">
    <citation type="submission" date="2025-08" db="UniProtKB">
        <authorList>
            <consortium name="RefSeq"/>
        </authorList>
    </citation>
    <scope>IDENTIFICATION</scope>
    <source>
        <tissue evidence="6">Whole Larva</tissue>
    </source>
</reference>
<feature type="region of interest" description="Disordered" evidence="3">
    <location>
        <begin position="1"/>
        <end position="23"/>
    </location>
</feature>
<dbReference type="InterPro" id="IPR045164">
    <property type="entry name" value="RBM41/RNPC3"/>
</dbReference>
<dbReference type="Pfam" id="PF00076">
    <property type="entry name" value="RRM_1"/>
    <property type="match status" value="1"/>
</dbReference>
<dbReference type="SUPFAM" id="SSF54928">
    <property type="entry name" value="RNA-binding domain, RBD"/>
    <property type="match status" value="1"/>
</dbReference>
<keyword evidence="5" id="KW-1185">Reference proteome</keyword>
<accession>A0ABM1M511</accession>
<evidence type="ECO:0000313" key="5">
    <source>
        <dbReference type="Proteomes" id="UP000695000"/>
    </source>
</evidence>
<keyword evidence="1 2" id="KW-0694">RNA-binding</keyword>